<comment type="similarity">
    <text evidence="1">Belongs to the 'GDXG' lipolytic enzyme family.</text>
</comment>
<dbReference type="Pfam" id="PF07859">
    <property type="entry name" value="Abhydrolase_3"/>
    <property type="match status" value="2"/>
</dbReference>
<sequence>MAASITVIIEKELLDSVGDSSGTVGYMGYILEILGICKQMKFIRNLMSKAALRKDPTLHVREVQFGNIPVRIYEPRSLSPEKKRCVIYFHGGLCMFGTTKCYSYVCRTIARESESIVIDIEYRLAPEHPFPAQKIDCITVLEHIQKEAENYGVDPNRIILAGDSSGGTMAAAACHTLVTMKDFPKPRAQVLMYPFLQSLDFSLPSYQQNKSIPMLYRKRAVKLGIKYITEDTVDFDSIINGAHVPDELRVRYRKWISAHHIPDEFKVRGYVQPEPAPFSKKLYEVCKITFQADFSPLLVEDDIIRQVPETFLLTCEYDVLRDDGLLYKKRLEDNGVPVTWLHLKNGFHGIMFKSDQTPITFKDAKPAWESIASFIKKF</sequence>
<dbReference type="InterPro" id="IPR017157">
    <property type="entry name" value="Arylacetamide_deacetylase"/>
</dbReference>
<feature type="active site" evidence="3">
    <location>
        <position position="164"/>
    </location>
</feature>
<dbReference type="InterPro" id="IPR013094">
    <property type="entry name" value="AB_hydrolase_3"/>
</dbReference>
<dbReference type="KEGG" id="emc:129344882"/>
<dbReference type="PANTHER" id="PTHR48081:SF32">
    <property type="entry name" value="ALPHA_BETA HYDROLASE FOLD-3 DOMAIN-CONTAINING PROTEIN"/>
    <property type="match status" value="1"/>
</dbReference>
<organism evidence="5 6">
    <name type="scientific">Eublepharis macularius</name>
    <name type="common">Leopard gecko</name>
    <name type="synonym">Cyrtodactylus macularius</name>
    <dbReference type="NCBI Taxonomy" id="481883"/>
    <lineage>
        <taxon>Eukaryota</taxon>
        <taxon>Metazoa</taxon>
        <taxon>Chordata</taxon>
        <taxon>Craniata</taxon>
        <taxon>Vertebrata</taxon>
        <taxon>Euteleostomi</taxon>
        <taxon>Lepidosauria</taxon>
        <taxon>Squamata</taxon>
        <taxon>Bifurcata</taxon>
        <taxon>Gekkota</taxon>
        <taxon>Eublepharidae</taxon>
        <taxon>Eublepharinae</taxon>
        <taxon>Eublepharis</taxon>
    </lineage>
</organism>
<dbReference type="GeneID" id="129344882"/>
<name>A0AA97KKP5_EUBMA</name>
<keyword evidence="2" id="KW-0378">Hydrolase</keyword>
<keyword evidence="5" id="KW-1185">Reference proteome</keyword>
<evidence type="ECO:0000259" key="4">
    <source>
        <dbReference type="Pfam" id="PF07859"/>
    </source>
</evidence>
<dbReference type="Gene3D" id="3.40.50.1820">
    <property type="entry name" value="alpha/beta hydrolase"/>
    <property type="match status" value="1"/>
</dbReference>
<accession>A0AA97KKP5</accession>
<evidence type="ECO:0000256" key="1">
    <source>
        <dbReference type="ARBA" id="ARBA00010515"/>
    </source>
</evidence>
<dbReference type="AlphaFoldDB" id="A0AA97KKP5"/>
<reference evidence="6" key="1">
    <citation type="submission" date="2025-08" db="UniProtKB">
        <authorList>
            <consortium name="RefSeq"/>
        </authorList>
    </citation>
    <scope>IDENTIFICATION</scope>
    <source>
        <tissue evidence="6">Blood</tissue>
    </source>
</reference>
<feature type="domain" description="Alpha/beta hydrolase fold-3" evidence="4">
    <location>
        <begin position="293"/>
        <end position="351"/>
    </location>
</feature>
<dbReference type="InterPro" id="IPR029058">
    <property type="entry name" value="AB_hydrolase_fold"/>
</dbReference>
<dbReference type="SUPFAM" id="SSF53474">
    <property type="entry name" value="alpha/beta-Hydrolases"/>
    <property type="match status" value="1"/>
</dbReference>
<evidence type="ECO:0000313" key="6">
    <source>
        <dbReference type="RefSeq" id="XP_054857772.1"/>
    </source>
</evidence>
<dbReference type="PANTHER" id="PTHR48081">
    <property type="entry name" value="AB HYDROLASE SUPERFAMILY PROTEIN C4A8.06C"/>
    <property type="match status" value="1"/>
</dbReference>
<protein>
    <submittedName>
        <fullName evidence="6">Arylacetamide deacetylase-like 4</fullName>
    </submittedName>
</protein>
<evidence type="ECO:0000256" key="2">
    <source>
        <dbReference type="ARBA" id="ARBA00022801"/>
    </source>
</evidence>
<feature type="domain" description="Alpha/beta hydrolase fold-3" evidence="4">
    <location>
        <begin position="86"/>
        <end position="231"/>
    </location>
</feature>
<evidence type="ECO:0000256" key="3">
    <source>
        <dbReference type="PIRSR" id="PIRSR037251-1"/>
    </source>
</evidence>
<dbReference type="RefSeq" id="XP_054857772.1">
    <property type="nucleotide sequence ID" value="XM_055001797.1"/>
</dbReference>
<proteinExistence type="inferred from homology"/>
<feature type="active site" evidence="3">
    <location>
        <position position="318"/>
    </location>
</feature>
<dbReference type="GO" id="GO:0016020">
    <property type="term" value="C:membrane"/>
    <property type="evidence" value="ECO:0007669"/>
    <property type="project" value="InterPro"/>
</dbReference>
<gene>
    <name evidence="6" type="primary">LOC129344882</name>
</gene>
<dbReference type="GO" id="GO:0052689">
    <property type="term" value="F:carboxylic ester hydrolase activity"/>
    <property type="evidence" value="ECO:0007669"/>
    <property type="project" value="InterPro"/>
</dbReference>
<dbReference type="InterPro" id="IPR050300">
    <property type="entry name" value="GDXG_lipolytic_enzyme"/>
</dbReference>
<dbReference type="PIRSF" id="PIRSF037251">
    <property type="entry name" value="Arylacetamide_deacetylase"/>
    <property type="match status" value="1"/>
</dbReference>
<evidence type="ECO:0000313" key="5">
    <source>
        <dbReference type="Proteomes" id="UP001190640"/>
    </source>
</evidence>
<dbReference type="Proteomes" id="UP001190640">
    <property type="component" value="Chromosome 17"/>
</dbReference>
<feature type="active site" evidence="3">
    <location>
        <position position="348"/>
    </location>
</feature>